<evidence type="ECO:0000313" key="2">
    <source>
        <dbReference type="EMBL" id="GAT51496.1"/>
    </source>
</evidence>
<keyword evidence="3" id="KW-1185">Reference proteome</keyword>
<evidence type="ECO:0000313" key="3">
    <source>
        <dbReference type="Proteomes" id="UP000815677"/>
    </source>
</evidence>
<evidence type="ECO:0000256" key="1">
    <source>
        <dbReference type="SAM" id="MobiDB-lite"/>
    </source>
</evidence>
<dbReference type="EMBL" id="DF847217">
    <property type="protein sequence ID" value="GAT51496.1"/>
    <property type="molecule type" value="Genomic_DNA"/>
</dbReference>
<dbReference type="Proteomes" id="UP000815677">
    <property type="component" value="Unassembled WGS sequence"/>
</dbReference>
<accession>A0ABQ0LKF8</accession>
<name>A0ABQ0LKF8_MYCCL</name>
<gene>
    <name evidence="2" type="ORF">MCHLO_08633</name>
</gene>
<organism evidence="2 3">
    <name type="scientific">Mycena chlorophos</name>
    <name type="common">Agaric fungus</name>
    <name type="synonym">Agaricus chlorophos</name>
    <dbReference type="NCBI Taxonomy" id="658473"/>
    <lineage>
        <taxon>Eukaryota</taxon>
        <taxon>Fungi</taxon>
        <taxon>Dikarya</taxon>
        <taxon>Basidiomycota</taxon>
        <taxon>Agaricomycotina</taxon>
        <taxon>Agaricomycetes</taxon>
        <taxon>Agaricomycetidae</taxon>
        <taxon>Agaricales</taxon>
        <taxon>Marasmiineae</taxon>
        <taxon>Mycenaceae</taxon>
        <taxon>Mycena</taxon>
    </lineage>
</organism>
<protein>
    <submittedName>
        <fullName evidence="2">Uncharacterized protein</fullName>
    </submittedName>
</protein>
<feature type="compositionally biased region" description="Pro residues" evidence="1">
    <location>
        <begin position="131"/>
        <end position="145"/>
    </location>
</feature>
<reference evidence="2" key="1">
    <citation type="submission" date="2014-09" db="EMBL/GenBank/DDBJ databases">
        <title>Genome sequence of the luminous mushroom Mycena chlorophos for searching fungal bioluminescence genes.</title>
        <authorList>
            <person name="Tanaka Y."/>
            <person name="Kasuga D."/>
            <person name="Oba Y."/>
            <person name="Hase S."/>
            <person name="Sato K."/>
            <person name="Oba Y."/>
            <person name="Sakakibara Y."/>
        </authorList>
    </citation>
    <scope>NUCLEOTIDE SEQUENCE</scope>
</reference>
<proteinExistence type="predicted"/>
<sequence length="257" mass="28382">MYAVCRTRPANLSFTHSSSYPKMALVSKISGFFQRSRNNRGSAPAADQNQHTLLAGTVAGQLQSQPVENNEQQRKKANRTFRIYQRGPKVLPKQAEPGSTLPQCNFPLAPGWQLNQTIGGSSGTELRKPSEPPLPQSARWPPAPAAPIHGADTADDPVSFLIAASRSSLIVPSPQELGAQIISNFTDFVHYWDAEGWEGTTSNLGRRNVEIQALLNAEDPTYEDMQRLRWLLALNDSVLESSVKLNEMRQKGWGRGY</sequence>
<feature type="region of interest" description="Disordered" evidence="1">
    <location>
        <begin position="115"/>
        <end position="152"/>
    </location>
</feature>